<feature type="compositionally biased region" description="Low complexity" evidence="1">
    <location>
        <begin position="14"/>
        <end position="28"/>
    </location>
</feature>
<feature type="region of interest" description="Disordered" evidence="1">
    <location>
        <begin position="1"/>
        <end position="53"/>
    </location>
</feature>
<evidence type="ECO:0000313" key="4">
    <source>
        <dbReference type="EMBL" id="GGM42315.1"/>
    </source>
</evidence>
<dbReference type="SUPFAM" id="SSF55486">
    <property type="entry name" value="Metalloproteases ('zincins'), catalytic domain"/>
    <property type="match status" value="1"/>
</dbReference>
<dbReference type="InterPro" id="IPR022603">
    <property type="entry name" value="DUF3152"/>
</dbReference>
<keyword evidence="2" id="KW-1133">Transmembrane helix</keyword>
<dbReference type="Proteomes" id="UP000637578">
    <property type="component" value="Unassembled WGS sequence"/>
</dbReference>
<keyword evidence="2" id="KW-0472">Membrane</keyword>
<proteinExistence type="predicted"/>
<comment type="caution">
    <text evidence="4">The sequence shown here is derived from an EMBL/GenBank/DDBJ whole genome shotgun (WGS) entry which is preliminary data.</text>
</comment>
<protein>
    <recommendedName>
        <fullName evidence="3">DUF3152 domain-containing protein</fullName>
    </recommendedName>
</protein>
<feature type="region of interest" description="Disordered" evidence="1">
    <location>
        <begin position="101"/>
        <end position="133"/>
    </location>
</feature>
<evidence type="ECO:0000256" key="2">
    <source>
        <dbReference type="SAM" id="Phobius"/>
    </source>
</evidence>
<evidence type="ECO:0000259" key="3">
    <source>
        <dbReference type="Pfam" id="PF11350"/>
    </source>
</evidence>
<dbReference type="EMBL" id="BMMK01000003">
    <property type="protein sequence ID" value="GGM42315.1"/>
    <property type="molecule type" value="Genomic_DNA"/>
</dbReference>
<dbReference type="RefSeq" id="WP_229686081.1">
    <property type="nucleotide sequence ID" value="NZ_BMMK01000003.1"/>
</dbReference>
<feature type="compositionally biased region" description="Polar residues" evidence="1">
    <location>
        <begin position="101"/>
        <end position="121"/>
    </location>
</feature>
<keyword evidence="5" id="KW-1185">Reference proteome</keyword>
<keyword evidence="2" id="KW-0812">Transmembrane</keyword>
<accession>A0A8J3CB95</accession>
<feature type="transmembrane region" description="Helical" evidence="2">
    <location>
        <begin position="78"/>
        <end position="97"/>
    </location>
</feature>
<gene>
    <name evidence="4" type="ORF">GCM10012275_11650</name>
</gene>
<organism evidence="4 5">
    <name type="scientific">Longimycelium tulufanense</name>
    <dbReference type="NCBI Taxonomy" id="907463"/>
    <lineage>
        <taxon>Bacteria</taxon>
        <taxon>Bacillati</taxon>
        <taxon>Actinomycetota</taxon>
        <taxon>Actinomycetes</taxon>
        <taxon>Pseudonocardiales</taxon>
        <taxon>Pseudonocardiaceae</taxon>
        <taxon>Longimycelium</taxon>
    </lineage>
</organism>
<dbReference type="AlphaFoldDB" id="A0A8J3CB95"/>
<dbReference type="Pfam" id="PF11350">
    <property type="entry name" value="DUF3152"/>
    <property type="match status" value="1"/>
</dbReference>
<evidence type="ECO:0000313" key="5">
    <source>
        <dbReference type="Proteomes" id="UP000637578"/>
    </source>
</evidence>
<feature type="domain" description="DUF3152" evidence="3">
    <location>
        <begin position="144"/>
        <end position="344"/>
    </location>
</feature>
<sequence>MTRTPQGPREAVAKRASTSSTGAAASSRHVTRRRGEARYQRGSRRTDAEPLAASWDPLAHRRREEASRERKKGLLATYGWRVYALPVLVVVTALAVLKGTEQPTDGSSVTGVGNLANTGPTSRAPGVPNPDPQKFAEAKAAAELPPGGRFTERGEKKWDVVPGSSERFGGPKLFRYTVEVERGVEVTGGPETFGRDVDNILRDPRSWIADEQHGFQRVDSGEPDLRISLTSQMTTRDICGFEIPFEGSCYDPVSRRVVINIARWVRGAVAFQGSYVEYKQYVINHEVGHGLGFGHKPCGENGGLAPIMMQQSWGVSNDYLATLGTDGGVTADGKVCKANAWPYPTAKAG</sequence>
<evidence type="ECO:0000256" key="1">
    <source>
        <dbReference type="SAM" id="MobiDB-lite"/>
    </source>
</evidence>
<feature type="compositionally biased region" description="Basic and acidic residues" evidence="1">
    <location>
        <begin position="33"/>
        <end position="48"/>
    </location>
</feature>
<reference evidence="4" key="2">
    <citation type="submission" date="2020-09" db="EMBL/GenBank/DDBJ databases">
        <authorList>
            <person name="Sun Q."/>
            <person name="Zhou Y."/>
        </authorList>
    </citation>
    <scope>NUCLEOTIDE SEQUENCE</scope>
    <source>
        <strain evidence="4">CGMCC 4.5737</strain>
    </source>
</reference>
<name>A0A8J3CB95_9PSEU</name>
<reference evidence="4" key="1">
    <citation type="journal article" date="2014" name="Int. J. Syst. Evol. Microbiol.">
        <title>Complete genome sequence of Corynebacterium casei LMG S-19264T (=DSM 44701T), isolated from a smear-ripened cheese.</title>
        <authorList>
            <consortium name="US DOE Joint Genome Institute (JGI-PGF)"/>
            <person name="Walter F."/>
            <person name="Albersmeier A."/>
            <person name="Kalinowski J."/>
            <person name="Ruckert C."/>
        </authorList>
    </citation>
    <scope>NUCLEOTIDE SEQUENCE</scope>
    <source>
        <strain evidence="4">CGMCC 4.5737</strain>
    </source>
</reference>